<proteinExistence type="predicted"/>
<evidence type="ECO:0000259" key="2">
    <source>
        <dbReference type="Pfam" id="PF26634"/>
    </source>
</evidence>
<name>A0A151I9Z2_9HYME</name>
<evidence type="ECO:0000256" key="1">
    <source>
        <dbReference type="SAM" id="MobiDB-lite"/>
    </source>
</evidence>
<protein>
    <recommendedName>
        <fullName evidence="2">DUF8207 domain-containing protein</fullName>
    </recommendedName>
</protein>
<dbReference type="InterPro" id="IPR058520">
    <property type="entry name" value="DUF8207"/>
</dbReference>
<reference evidence="3 4" key="1">
    <citation type="submission" date="2016-03" db="EMBL/GenBank/DDBJ databases">
        <title>Cyphomyrmex costatus WGS genome.</title>
        <authorList>
            <person name="Nygaard S."/>
            <person name="Hu H."/>
            <person name="Boomsma J."/>
            <person name="Zhang G."/>
        </authorList>
    </citation>
    <scope>NUCLEOTIDE SEQUENCE [LARGE SCALE GENOMIC DNA]</scope>
    <source>
        <strain evidence="3">MS0001</strain>
        <tissue evidence="3">Whole body</tissue>
    </source>
</reference>
<keyword evidence="4" id="KW-1185">Reference proteome</keyword>
<dbReference type="EMBL" id="KQ978254">
    <property type="protein sequence ID" value="KYM95892.1"/>
    <property type="molecule type" value="Genomic_DNA"/>
</dbReference>
<evidence type="ECO:0000313" key="4">
    <source>
        <dbReference type="Proteomes" id="UP000078542"/>
    </source>
</evidence>
<dbReference type="Pfam" id="PF26634">
    <property type="entry name" value="DUF8207"/>
    <property type="match status" value="1"/>
</dbReference>
<dbReference type="AlphaFoldDB" id="A0A151I9Z2"/>
<feature type="compositionally biased region" description="Polar residues" evidence="1">
    <location>
        <begin position="88"/>
        <end position="114"/>
    </location>
</feature>
<feature type="domain" description="DUF8207" evidence="2">
    <location>
        <begin position="185"/>
        <end position="284"/>
    </location>
</feature>
<dbReference type="Proteomes" id="UP000078542">
    <property type="component" value="Unassembled WGS sequence"/>
</dbReference>
<evidence type="ECO:0000313" key="3">
    <source>
        <dbReference type="EMBL" id="KYM95892.1"/>
    </source>
</evidence>
<organism evidence="3 4">
    <name type="scientific">Cyphomyrmex costatus</name>
    <dbReference type="NCBI Taxonomy" id="456900"/>
    <lineage>
        <taxon>Eukaryota</taxon>
        <taxon>Metazoa</taxon>
        <taxon>Ecdysozoa</taxon>
        <taxon>Arthropoda</taxon>
        <taxon>Hexapoda</taxon>
        <taxon>Insecta</taxon>
        <taxon>Pterygota</taxon>
        <taxon>Neoptera</taxon>
        <taxon>Endopterygota</taxon>
        <taxon>Hymenoptera</taxon>
        <taxon>Apocrita</taxon>
        <taxon>Aculeata</taxon>
        <taxon>Formicoidea</taxon>
        <taxon>Formicidae</taxon>
        <taxon>Myrmicinae</taxon>
        <taxon>Cyphomyrmex</taxon>
    </lineage>
</organism>
<accession>A0A151I9Z2</accession>
<dbReference type="PANTHER" id="PTHR35374:SF1">
    <property type="entry name" value="PROTEIN KINASE DOMAIN-CONTAINING PROTEIN"/>
    <property type="match status" value="1"/>
</dbReference>
<feature type="region of interest" description="Disordered" evidence="1">
    <location>
        <begin position="72"/>
        <end position="114"/>
    </location>
</feature>
<gene>
    <name evidence="3" type="ORF">ALC62_13455</name>
</gene>
<sequence>MDSNKDHEKIAMEIAKTSDSIRKKYRALKTGKMEEEIALERHFKPITEPLKQIVENTVESSKDPINIETFFSEKDEEPKPKRKRPNASYDSPIQASTPVKSALNKSKTVPSTLNEMSEITGSRELSYDHAPSVEEVFEIANEPLVTSIRHLLQTSEGQEKLHANYGPLGQRYLKAVLSGKKAVNIDVVYGVYFSDEGTMLGDKRITLNKNDDIIIDGQRYDGTPGLYELIFMKFPNESICTDDDVQTYKSILLITNAYRRGHNAGNQVLGNKGHKYKNIIAPLVLGKKVGTGIKKKLDLPCAMSLTDNRIDYVHWDDPNELVDRLRLLEASRQAGHNGHDNEILSIIEELREAGLIIN</sequence>
<dbReference type="PANTHER" id="PTHR35374">
    <property type="entry name" value="CYCLIN-DEPENDENT KINASE 11A-LIKE"/>
    <property type="match status" value="1"/>
</dbReference>